<feature type="compositionally biased region" description="Basic and acidic residues" evidence="1">
    <location>
        <begin position="59"/>
        <end position="76"/>
    </location>
</feature>
<protein>
    <submittedName>
        <fullName evidence="2">Uncharacterized protein</fullName>
    </submittedName>
</protein>
<evidence type="ECO:0000313" key="2">
    <source>
        <dbReference type="EMBL" id="APF19813.1"/>
    </source>
</evidence>
<name>A0A1J1CAU9_CALAY</name>
<organism evidence="2 3">
    <name type="scientific">Caldithrix abyssi DSM 13497</name>
    <dbReference type="NCBI Taxonomy" id="880073"/>
    <lineage>
        <taxon>Bacteria</taxon>
        <taxon>Pseudomonadati</taxon>
        <taxon>Calditrichota</taxon>
        <taxon>Calditrichia</taxon>
        <taxon>Calditrichales</taxon>
        <taxon>Calditrichaceae</taxon>
        <taxon>Caldithrix</taxon>
    </lineage>
</organism>
<evidence type="ECO:0000256" key="1">
    <source>
        <dbReference type="SAM" id="MobiDB-lite"/>
    </source>
</evidence>
<proteinExistence type="predicted"/>
<evidence type="ECO:0000313" key="3">
    <source>
        <dbReference type="Proteomes" id="UP000183868"/>
    </source>
</evidence>
<feature type="compositionally biased region" description="Basic residues" evidence="1">
    <location>
        <begin position="26"/>
        <end position="40"/>
    </location>
</feature>
<gene>
    <name evidence="2" type="ORF">Cabys_3065</name>
</gene>
<dbReference type="KEGG" id="caby:Cabys_3065"/>
<feature type="region of interest" description="Disordered" evidence="1">
    <location>
        <begin position="26"/>
        <end position="76"/>
    </location>
</feature>
<sequence>MHRFIVVKNQENPVILKIKVQKLSLRQRSRNQKRTTKSAKKSQSAQRFFHANLSVQRQLKRERQDRKEKIELYHKM</sequence>
<dbReference type="AlphaFoldDB" id="A0A1J1CAU9"/>
<dbReference type="EMBL" id="CP018099">
    <property type="protein sequence ID" value="APF19813.1"/>
    <property type="molecule type" value="Genomic_DNA"/>
</dbReference>
<reference evidence="2 3" key="1">
    <citation type="submission" date="2016-11" db="EMBL/GenBank/DDBJ databases">
        <title>Genomic analysis of Caldithrix abyssi and proposal of a novel bacterial phylum Caldithrichaeota.</title>
        <authorList>
            <person name="Kublanov I."/>
            <person name="Sigalova O."/>
            <person name="Gavrilov S."/>
            <person name="Lebedinsky A."/>
            <person name="Ivanova N."/>
            <person name="Daum C."/>
            <person name="Reddy T."/>
            <person name="Klenk H.P."/>
            <person name="Goker M."/>
            <person name="Reva O."/>
            <person name="Miroshnichenko M."/>
            <person name="Kyprides N."/>
            <person name="Woyke T."/>
            <person name="Gelfand M."/>
        </authorList>
    </citation>
    <scope>NUCLEOTIDE SEQUENCE [LARGE SCALE GENOMIC DNA]</scope>
    <source>
        <strain evidence="2 3">LF13</strain>
    </source>
</reference>
<accession>A0A1J1CAU9</accession>
<dbReference type="Proteomes" id="UP000183868">
    <property type="component" value="Chromosome"/>
</dbReference>